<evidence type="ECO:0000313" key="1">
    <source>
        <dbReference type="EMBL" id="EPE02010.1"/>
    </source>
</evidence>
<dbReference type="RefSeq" id="WP_016473681.1">
    <property type="nucleotide sequence ID" value="NZ_KE150480.1"/>
</dbReference>
<keyword evidence="2" id="KW-1185">Reference proteome</keyword>
<dbReference type="AlphaFoldDB" id="S3CN85"/>
<dbReference type="eggNOG" id="ENOG502ZD12">
    <property type="taxonomic scope" value="Bacteria"/>
</dbReference>
<comment type="caution">
    <text evidence="1">The sequence shown here is derived from an EMBL/GenBank/DDBJ whole genome shotgun (WGS) entry which is preliminary data.</text>
</comment>
<protein>
    <recommendedName>
        <fullName evidence="3">Resolvase HTH domain-containing protein</fullName>
    </recommendedName>
</protein>
<dbReference type="HOGENOM" id="CLU_173077_0_0_4"/>
<accession>S3CN85</accession>
<dbReference type="STRING" id="1203554.HMPREF1476_00246"/>
<dbReference type="EMBL" id="ATCF01000004">
    <property type="protein sequence ID" value="EPE02010.1"/>
    <property type="molecule type" value="Genomic_DNA"/>
</dbReference>
<name>S3CN85_9BURK</name>
<dbReference type="PATRIC" id="fig|1203554.3.peg.224"/>
<evidence type="ECO:0000313" key="2">
    <source>
        <dbReference type="Proteomes" id="UP000014400"/>
    </source>
</evidence>
<proteinExistence type="predicted"/>
<gene>
    <name evidence="1" type="ORF">HMPREF1476_00246</name>
</gene>
<organism evidence="1 2">
    <name type="scientific">Sutterella wadsworthensis HGA0223</name>
    <dbReference type="NCBI Taxonomy" id="1203554"/>
    <lineage>
        <taxon>Bacteria</taxon>
        <taxon>Pseudomonadati</taxon>
        <taxon>Pseudomonadota</taxon>
        <taxon>Betaproteobacteria</taxon>
        <taxon>Burkholderiales</taxon>
        <taxon>Sutterellaceae</taxon>
        <taxon>Sutterella</taxon>
    </lineage>
</organism>
<reference evidence="1 2" key="1">
    <citation type="submission" date="2013-04" db="EMBL/GenBank/DDBJ databases">
        <title>The Genome Sequence of Sutterella wadsworthensis HGA0223.</title>
        <authorList>
            <consortium name="The Broad Institute Genomics Platform"/>
            <person name="Earl A."/>
            <person name="Ward D."/>
            <person name="Feldgarden M."/>
            <person name="Gevers D."/>
            <person name="Schmidt T.M."/>
            <person name="Dover J."/>
            <person name="Dai D."/>
            <person name="Walker B."/>
            <person name="Young S."/>
            <person name="Zeng Q."/>
            <person name="Gargeya S."/>
            <person name="Fitzgerald M."/>
            <person name="Haas B."/>
            <person name="Abouelleil A."/>
            <person name="Allen A.W."/>
            <person name="Alvarado L."/>
            <person name="Arachchi H.M."/>
            <person name="Berlin A.M."/>
            <person name="Chapman S.B."/>
            <person name="Gainer-Dewar J."/>
            <person name="Goldberg J."/>
            <person name="Griggs A."/>
            <person name="Gujja S."/>
            <person name="Hansen M."/>
            <person name="Howarth C."/>
            <person name="Imamovic A."/>
            <person name="Ireland A."/>
            <person name="Larimer J."/>
            <person name="McCowan C."/>
            <person name="Murphy C."/>
            <person name="Pearson M."/>
            <person name="Poon T.W."/>
            <person name="Priest M."/>
            <person name="Roberts A."/>
            <person name="Saif S."/>
            <person name="Shea T."/>
            <person name="Sisk P."/>
            <person name="Sykes S."/>
            <person name="Wortman J."/>
            <person name="Nusbaum C."/>
            <person name="Birren B."/>
        </authorList>
    </citation>
    <scope>NUCLEOTIDE SEQUENCE [LARGE SCALE GENOMIC DNA]</scope>
    <source>
        <strain evidence="1 2">HGA0223</strain>
    </source>
</reference>
<dbReference type="Proteomes" id="UP000014400">
    <property type="component" value="Unassembled WGS sequence"/>
</dbReference>
<sequence>MVPVGVKGDSIGQYHHRAIYTDAEIDEVLALWDAGFTVACIAIKMEMPKSTVWAVCHGVLRGKTPTNWKRKKV</sequence>
<evidence type="ECO:0008006" key="3">
    <source>
        <dbReference type="Google" id="ProtNLM"/>
    </source>
</evidence>